<reference evidence="1 2" key="1">
    <citation type="submission" date="2019-02" db="EMBL/GenBank/DDBJ databases">
        <title>Deep-cultivation of Planctomycetes and their phenomic and genomic characterization uncovers novel biology.</title>
        <authorList>
            <person name="Wiegand S."/>
            <person name="Jogler M."/>
            <person name="Boedeker C."/>
            <person name="Pinto D."/>
            <person name="Vollmers J."/>
            <person name="Rivas-Marin E."/>
            <person name="Kohn T."/>
            <person name="Peeters S.H."/>
            <person name="Heuer A."/>
            <person name="Rast P."/>
            <person name="Oberbeckmann S."/>
            <person name="Bunk B."/>
            <person name="Jeske O."/>
            <person name="Meyerdierks A."/>
            <person name="Storesund J.E."/>
            <person name="Kallscheuer N."/>
            <person name="Luecker S."/>
            <person name="Lage O.M."/>
            <person name="Pohl T."/>
            <person name="Merkel B.J."/>
            <person name="Hornburger P."/>
            <person name="Mueller R.-W."/>
            <person name="Bruemmer F."/>
            <person name="Labrenz M."/>
            <person name="Spormann A.M."/>
            <person name="Op Den Camp H."/>
            <person name="Overmann J."/>
            <person name="Amann R."/>
            <person name="Jetten M.S.M."/>
            <person name="Mascher T."/>
            <person name="Medema M.H."/>
            <person name="Devos D.P."/>
            <person name="Kaster A.-K."/>
            <person name="Ovreas L."/>
            <person name="Rohde M."/>
            <person name="Galperin M.Y."/>
            <person name="Jogler C."/>
        </authorList>
    </citation>
    <scope>NUCLEOTIDE SEQUENCE [LARGE SCALE GENOMIC DNA]</scope>
    <source>
        <strain evidence="1 2">V7</strain>
    </source>
</reference>
<gene>
    <name evidence="1" type="ORF">V7x_43690</name>
</gene>
<organism evidence="1 2">
    <name type="scientific">Crateriforma conspicua</name>
    <dbReference type="NCBI Taxonomy" id="2527996"/>
    <lineage>
        <taxon>Bacteria</taxon>
        <taxon>Pseudomonadati</taxon>
        <taxon>Planctomycetota</taxon>
        <taxon>Planctomycetia</taxon>
        <taxon>Planctomycetales</taxon>
        <taxon>Planctomycetaceae</taxon>
        <taxon>Crateriforma</taxon>
    </lineage>
</organism>
<dbReference type="EMBL" id="SJPZ01000002">
    <property type="protein sequence ID" value="TWU62634.1"/>
    <property type="molecule type" value="Genomic_DNA"/>
</dbReference>
<name>A0A5C6FMW9_9PLAN</name>
<evidence type="ECO:0000313" key="2">
    <source>
        <dbReference type="Proteomes" id="UP000316476"/>
    </source>
</evidence>
<dbReference type="AlphaFoldDB" id="A0A5C6FMW9"/>
<evidence type="ECO:0000313" key="1">
    <source>
        <dbReference type="EMBL" id="TWU62634.1"/>
    </source>
</evidence>
<accession>A0A5C6FMW9</accession>
<dbReference type="Proteomes" id="UP000316476">
    <property type="component" value="Unassembled WGS sequence"/>
</dbReference>
<protein>
    <submittedName>
        <fullName evidence="1">Uncharacterized protein</fullName>
    </submittedName>
</protein>
<comment type="caution">
    <text evidence="1">The sequence shown here is derived from an EMBL/GenBank/DDBJ whole genome shotgun (WGS) entry which is preliminary data.</text>
</comment>
<sequence length="50" mass="6030">MTPQMSPVRRWKVVERQHLVADLSQTTLLHINELFRHACFIEFRIHLSED</sequence>
<proteinExistence type="predicted"/>